<keyword evidence="4" id="KW-1185">Reference proteome</keyword>
<evidence type="ECO:0000313" key="4">
    <source>
        <dbReference type="Proteomes" id="UP000652761"/>
    </source>
</evidence>
<dbReference type="InterPro" id="IPR011990">
    <property type="entry name" value="TPR-like_helical_dom_sf"/>
</dbReference>
<dbReference type="GO" id="GO:0009451">
    <property type="term" value="P:RNA modification"/>
    <property type="evidence" value="ECO:0007669"/>
    <property type="project" value="InterPro"/>
</dbReference>
<feature type="repeat" description="PPR" evidence="2">
    <location>
        <begin position="427"/>
        <end position="461"/>
    </location>
</feature>
<dbReference type="InterPro" id="IPR002885">
    <property type="entry name" value="PPR_rpt"/>
</dbReference>
<keyword evidence="1" id="KW-0677">Repeat</keyword>
<dbReference type="NCBIfam" id="TIGR00756">
    <property type="entry name" value="PPR"/>
    <property type="match status" value="5"/>
</dbReference>
<evidence type="ECO:0000313" key="3">
    <source>
        <dbReference type="EMBL" id="MQM21311.1"/>
    </source>
</evidence>
<dbReference type="Gene3D" id="1.25.40.10">
    <property type="entry name" value="Tetratricopeptide repeat domain"/>
    <property type="match status" value="4"/>
</dbReference>
<dbReference type="PANTHER" id="PTHR47926">
    <property type="entry name" value="PENTATRICOPEPTIDE REPEAT-CONTAINING PROTEIN"/>
    <property type="match status" value="1"/>
</dbReference>
<dbReference type="InterPro" id="IPR046960">
    <property type="entry name" value="PPR_At4g14850-like_plant"/>
</dbReference>
<feature type="repeat" description="PPR" evidence="2">
    <location>
        <begin position="392"/>
        <end position="426"/>
    </location>
</feature>
<dbReference type="FunFam" id="1.25.40.10:FF:001815">
    <property type="entry name" value="Putative pentatricopeptide repeat-containing protein At1g56570"/>
    <property type="match status" value="1"/>
</dbReference>
<organism evidence="3 4">
    <name type="scientific">Colocasia esculenta</name>
    <name type="common">Wild taro</name>
    <name type="synonym">Arum esculentum</name>
    <dbReference type="NCBI Taxonomy" id="4460"/>
    <lineage>
        <taxon>Eukaryota</taxon>
        <taxon>Viridiplantae</taxon>
        <taxon>Streptophyta</taxon>
        <taxon>Embryophyta</taxon>
        <taxon>Tracheophyta</taxon>
        <taxon>Spermatophyta</taxon>
        <taxon>Magnoliopsida</taxon>
        <taxon>Liliopsida</taxon>
        <taxon>Araceae</taxon>
        <taxon>Aroideae</taxon>
        <taxon>Colocasieae</taxon>
        <taxon>Colocasia</taxon>
    </lineage>
</organism>
<dbReference type="PANTHER" id="PTHR47926:SF448">
    <property type="entry name" value="PENTACOTRIPEPTIDE-REPEAT REGION OF PRORP DOMAIN-CONTAINING PROTEIN"/>
    <property type="match status" value="1"/>
</dbReference>
<dbReference type="Pfam" id="PF20431">
    <property type="entry name" value="E_motif"/>
    <property type="match status" value="1"/>
</dbReference>
<evidence type="ECO:0008006" key="5">
    <source>
        <dbReference type="Google" id="ProtNLM"/>
    </source>
</evidence>
<dbReference type="AlphaFoldDB" id="A0A843XQB3"/>
<dbReference type="FunFam" id="1.25.40.10:FF:000353">
    <property type="entry name" value="Pentatricopeptide repeat-containing protein At4g39530"/>
    <property type="match status" value="1"/>
</dbReference>
<accession>A0A843XQB3</accession>
<protein>
    <recommendedName>
        <fullName evidence="5">Pentatricopeptide repeat-containing protein</fullName>
    </recommendedName>
</protein>
<sequence length="690" mass="76153">MMMVRPTNPRCVSCLPTTLGSALTSSIISMEAHRGSSALPSFTAAVPQPQTPKPSAVTSTKLMKAYFAHGLFAHARELFDKMSHRDVVAWTAMISGYASSSQHHDALLVFREMMGEGVPPNAYTISSVLKACRGAELWPAMAAVHGLAVRCGVDSQAYVENALLDVYMASHGEGEGMHDACAIFKGIVKKTAVSWTTMIAGYVHHGDGHTAVQAFQHMLQEGVELSPFSCSAVIRACALIGSLTFGKQIHTAAVKFGYQTNLPVSNSLIDMYCRCMSLSEARQYVREMPKRDLITWNTMISGLERLNSTEALELLIEMSSHNVQPNCFTFTSIVAVCANLAILNFGQQVHGAIVRRGYGGNIPLANALIDMYAKCGNVVKSCRIFNGMDQKDLVSWTSMMIGYGNHGFAEEAMRLFDEMVSSGISPDLVVFMGLLNACSHAGLVNEGLKYLNLMVDYNVTPNQELYGCAIDLLGRSGRLNDAYELMERMPFEPDRSVWGALLGACRMHGNSSIGKFAAQRIMDQKLECAETYIMLSNIFAADGDWVEFARTRRLLKGTGSRKEAGRSWIEVRGVVSSFVAGDEHHPQMGLVYEMLCFMLGNMKTKEPVYPFISYKTFVFHSGYTASSIPLFHKLNVWHIGVFAHGKLQLALPMEEVKLPQERNGEDRREEKRKEREVAFQDLTVWSKGAV</sequence>
<feature type="repeat" description="PPR" evidence="2">
    <location>
        <begin position="191"/>
        <end position="225"/>
    </location>
</feature>
<dbReference type="Pfam" id="PF13041">
    <property type="entry name" value="PPR_2"/>
    <property type="match status" value="4"/>
</dbReference>
<gene>
    <name evidence="3" type="ORF">Taro_054347</name>
</gene>
<dbReference type="GO" id="GO:0003723">
    <property type="term" value="F:RNA binding"/>
    <property type="evidence" value="ECO:0007669"/>
    <property type="project" value="InterPro"/>
</dbReference>
<dbReference type="OrthoDB" id="609013at2759"/>
<dbReference type="FunFam" id="1.25.40.10:FF:000090">
    <property type="entry name" value="Pentatricopeptide repeat-containing protein, chloroplastic"/>
    <property type="match status" value="1"/>
</dbReference>
<reference evidence="3" key="1">
    <citation type="submission" date="2017-07" db="EMBL/GenBank/DDBJ databases">
        <title>Taro Niue Genome Assembly and Annotation.</title>
        <authorList>
            <person name="Atibalentja N."/>
            <person name="Keating K."/>
            <person name="Fields C.J."/>
        </authorList>
    </citation>
    <scope>NUCLEOTIDE SEQUENCE</scope>
    <source>
        <strain evidence="3">Niue_2</strain>
        <tissue evidence="3">Leaf</tissue>
    </source>
</reference>
<dbReference type="Proteomes" id="UP000652761">
    <property type="component" value="Unassembled WGS sequence"/>
</dbReference>
<dbReference type="PROSITE" id="PS51375">
    <property type="entry name" value="PPR"/>
    <property type="match status" value="5"/>
</dbReference>
<evidence type="ECO:0000256" key="2">
    <source>
        <dbReference type="PROSITE-ProRule" id="PRU00708"/>
    </source>
</evidence>
<dbReference type="Pfam" id="PF01535">
    <property type="entry name" value="PPR"/>
    <property type="match status" value="1"/>
</dbReference>
<comment type="caution">
    <text evidence="3">The sequence shown here is derived from an EMBL/GenBank/DDBJ whole genome shotgun (WGS) entry which is preliminary data.</text>
</comment>
<evidence type="ECO:0000256" key="1">
    <source>
        <dbReference type="ARBA" id="ARBA00022737"/>
    </source>
</evidence>
<feature type="repeat" description="PPR" evidence="2">
    <location>
        <begin position="86"/>
        <end position="120"/>
    </location>
</feature>
<dbReference type="EMBL" id="NMUH01010852">
    <property type="protein sequence ID" value="MQM21311.1"/>
    <property type="molecule type" value="Genomic_DNA"/>
</dbReference>
<name>A0A843XQB3_COLES</name>
<dbReference type="InterPro" id="IPR046848">
    <property type="entry name" value="E_motif"/>
</dbReference>
<proteinExistence type="predicted"/>
<feature type="repeat" description="PPR" evidence="2">
    <location>
        <begin position="261"/>
        <end position="295"/>
    </location>
</feature>